<gene>
    <name evidence="3" type="ORF">GCM10022200_08920</name>
</gene>
<dbReference type="Proteomes" id="UP001501697">
    <property type="component" value="Unassembled WGS sequence"/>
</dbReference>
<feature type="transmembrane region" description="Helical" evidence="2">
    <location>
        <begin position="121"/>
        <end position="142"/>
    </location>
</feature>
<feature type="transmembrane region" description="Helical" evidence="2">
    <location>
        <begin position="72"/>
        <end position="93"/>
    </location>
</feature>
<keyword evidence="2" id="KW-0812">Transmembrane</keyword>
<comment type="caution">
    <text evidence="3">The sequence shown here is derived from an EMBL/GenBank/DDBJ whole genome shotgun (WGS) entry which is preliminary data.</text>
</comment>
<dbReference type="EMBL" id="BAAAYU010000001">
    <property type="protein sequence ID" value="GAA3628602.1"/>
    <property type="molecule type" value="Genomic_DNA"/>
</dbReference>
<evidence type="ECO:0000313" key="3">
    <source>
        <dbReference type="EMBL" id="GAA3628602.1"/>
    </source>
</evidence>
<protein>
    <submittedName>
        <fullName evidence="3">Uncharacterized protein</fullName>
    </submittedName>
</protein>
<feature type="region of interest" description="Disordered" evidence="1">
    <location>
        <begin position="1"/>
        <end position="46"/>
    </location>
</feature>
<dbReference type="InterPro" id="IPR046231">
    <property type="entry name" value="DUF6264"/>
</dbReference>
<evidence type="ECO:0000256" key="1">
    <source>
        <dbReference type="SAM" id="MobiDB-lite"/>
    </source>
</evidence>
<sequence>MSDPERARPQYGEYATPEEQRARIQEPESWMTAPEQPAPPTTAPAPVSVAAPALRADGTAATLSRGRLVDRVATMVLLAYGLLNIILTAPAMIDYRAYAEQVIAGMGVEATLSDPTTGQPWGVAAVAVLSLGWIATAGLCWLRARRGRLTWWVALVGGVLFTFLSGTLMVVPIMNDPAVWNALVDQVAG</sequence>
<name>A0ABP7AB82_9MICO</name>
<keyword evidence="2" id="KW-0472">Membrane</keyword>
<keyword evidence="4" id="KW-1185">Reference proteome</keyword>
<dbReference type="RefSeq" id="WP_344736688.1">
    <property type="nucleotide sequence ID" value="NZ_BAAAYU010000001.1"/>
</dbReference>
<feature type="transmembrane region" description="Helical" evidence="2">
    <location>
        <begin position="149"/>
        <end position="174"/>
    </location>
</feature>
<reference evidence="4" key="1">
    <citation type="journal article" date="2019" name="Int. J. Syst. Evol. Microbiol.">
        <title>The Global Catalogue of Microorganisms (GCM) 10K type strain sequencing project: providing services to taxonomists for standard genome sequencing and annotation.</title>
        <authorList>
            <consortium name="The Broad Institute Genomics Platform"/>
            <consortium name="The Broad Institute Genome Sequencing Center for Infectious Disease"/>
            <person name="Wu L."/>
            <person name="Ma J."/>
        </authorList>
    </citation>
    <scope>NUCLEOTIDE SEQUENCE [LARGE SCALE GENOMIC DNA]</scope>
    <source>
        <strain evidence="4">JCM 16544</strain>
    </source>
</reference>
<evidence type="ECO:0000313" key="4">
    <source>
        <dbReference type="Proteomes" id="UP001501697"/>
    </source>
</evidence>
<dbReference type="Pfam" id="PF19779">
    <property type="entry name" value="DUF6264"/>
    <property type="match status" value="1"/>
</dbReference>
<evidence type="ECO:0000256" key="2">
    <source>
        <dbReference type="SAM" id="Phobius"/>
    </source>
</evidence>
<accession>A0ABP7AB82</accession>
<organism evidence="3 4">
    <name type="scientific">Microbacterium awajiense</name>
    <dbReference type="NCBI Taxonomy" id="415214"/>
    <lineage>
        <taxon>Bacteria</taxon>
        <taxon>Bacillati</taxon>
        <taxon>Actinomycetota</taxon>
        <taxon>Actinomycetes</taxon>
        <taxon>Micrococcales</taxon>
        <taxon>Microbacteriaceae</taxon>
        <taxon>Microbacterium</taxon>
    </lineage>
</organism>
<proteinExistence type="predicted"/>
<keyword evidence="2" id="KW-1133">Transmembrane helix</keyword>